<dbReference type="InterPro" id="IPR007210">
    <property type="entry name" value="ABC_Gly_betaine_transp_sub-bd"/>
</dbReference>
<proteinExistence type="predicted"/>
<protein>
    <submittedName>
        <fullName evidence="2">Glycine/betaine ABC transporter substrate-binding protein</fullName>
    </submittedName>
</protein>
<dbReference type="Gene3D" id="3.40.190.100">
    <property type="entry name" value="Glycine betaine-binding periplasmic protein, domain 2"/>
    <property type="match status" value="1"/>
</dbReference>
<dbReference type="SUPFAM" id="SSF53850">
    <property type="entry name" value="Periplasmic binding protein-like II"/>
    <property type="match status" value="1"/>
</dbReference>
<dbReference type="Proteomes" id="UP000585665">
    <property type="component" value="Unassembled WGS sequence"/>
</dbReference>
<dbReference type="EMBL" id="JABXXR010000083">
    <property type="protein sequence ID" value="NVN41016.1"/>
    <property type="molecule type" value="Genomic_DNA"/>
</dbReference>
<organism evidence="2 3">
    <name type="scientific">Ameyamaea chiangmaiensis</name>
    <dbReference type="NCBI Taxonomy" id="442969"/>
    <lineage>
        <taxon>Bacteria</taxon>
        <taxon>Pseudomonadati</taxon>
        <taxon>Pseudomonadota</taxon>
        <taxon>Alphaproteobacteria</taxon>
        <taxon>Acetobacterales</taxon>
        <taxon>Acetobacteraceae</taxon>
        <taxon>Ameyamaea</taxon>
    </lineage>
</organism>
<dbReference type="RefSeq" id="WP_176613937.1">
    <property type="nucleotide sequence ID" value="NZ_JABXXR010000083.1"/>
</dbReference>
<keyword evidence="3" id="KW-1185">Reference proteome</keyword>
<dbReference type="GO" id="GO:0033265">
    <property type="term" value="F:choline binding"/>
    <property type="evidence" value="ECO:0007669"/>
    <property type="project" value="InterPro"/>
</dbReference>
<dbReference type="AlphaFoldDB" id="A0A850PFJ9"/>
<reference evidence="2 3" key="1">
    <citation type="submission" date="2020-06" db="EMBL/GenBank/DDBJ databases">
        <title>Description of novel acetic acid bacteria.</title>
        <authorList>
            <person name="Sombolestani A."/>
        </authorList>
    </citation>
    <scope>NUCLEOTIDE SEQUENCE [LARGE SCALE GENOMIC DNA]</scope>
    <source>
        <strain evidence="2 3">LMG 27010</strain>
    </source>
</reference>
<dbReference type="CDD" id="cd13640">
    <property type="entry name" value="PBP2_ChoX"/>
    <property type="match status" value="1"/>
</dbReference>
<dbReference type="InterPro" id="IPR017783">
    <property type="entry name" value="ABC_choline_sub-bd"/>
</dbReference>
<dbReference type="Gene3D" id="3.40.190.10">
    <property type="entry name" value="Periplasmic binding protein-like II"/>
    <property type="match status" value="1"/>
</dbReference>
<evidence type="ECO:0000313" key="2">
    <source>
        <dbReference type="EMBL" id="NVN41016.1"/>
    </source>
</evidence>
<dbReference type="Pfam" id="PF04069">
    <property type="entry name" value="OpuAC"/>
    <property type="match status" value="1"/>
</dbReference>
<sequence>MLAPAFAPCAGATDTPATVGRADPPSCAPIRLSDVGWTDAEAVTAVAAQLFGALGYQPQVPMLTLTMTYVAMRDRRVDAFLSNWEPSGHTAIAPFLADHSVQRIATNLSGAHYTLAVPDYVWQAGLRDYHDIAAWSGRLGHVIFGLEAGNDGNTLVLDMIRKNAFNLSHFRLVESSEQGMLSQVDRDVQSRRPILFLAWEPHPMNMRFSLRYLTGGEAVFGPDGGASVHTVVRRDYDVACPNATRLLARIRFTIPDENEMMMAIQRDHTPPNIAAWHWLHDHPDVWRGWLDTIVTRDGQPGRPMVEALMAAPPPAP</sequence>
<evidence type="ECO:0000313" key="3">
    <source>
        <dbReference type="Proteomes" id="UP000585665"/>
    </source>
</evidence>
<feature type="domain" description="ABC-type glycine betaine transport system substrate-binding" evidence="1">
    <location>
        <begin position="29"/>
        <end position="280"/>
    </location>
</feature>
<dbReference type="GO" id="GO:0042597">
    <property type="term" value="C:periplasmic space"/>
    <property type="evidence" value="ECO:0007669"/>
    <property type="project" value="InterPro"/>
</dbReference>
<gene>
    <name evidence="2" type="ORF">HUK82_10670</name>
</gene>
<dbReference type="GO" id="GO:0022857">
    <property type="term" value="F:transmembrane transporter activity"/>
    <property type="evidence" value="ECO:0007669"/>
    <property type="project" value="InterPro"/>
</dbReference>
<evidence type="ECO:0000259" key="1">
    <source>
        <dbReference type="Pfam" id="PF04069"/>
    </source>
</evidence>
<accession>A0A850PFJ9</accession>
<dbReference type="GO" id="GO:0015871">
    <property type="term" value="P:choline transport"/>
    <property type="evidence" value="ECO:0007669"/>
    <property type="project" value="InterPro"/>
</dbReference>
<dbReference type="GO" id="GO:0043190">
    <property type="term" value="C:ATP-binding cassette (ABC) transporter complex"/>
    <property type="evidence" value="ECO:0007669"/>
    <property type="project" value="InterPro"/>
</dbReference>
<comment type="caution">
    <text evidence="2">The sequence shown here is derived from an EMBL/GenBank/DDBJ whole genome shotgun (WGS) entry which is preliminary data.</text>
</comment>
<name>A0A850PFJ9_9PROT</name>